<proteinExistence type="predicted"/>
<dbReference type="GO" id="GO:0043122">
    <property type="term" value="P:regulation of canonical NF-kappaB signal transduction"/>
    <property type="evidence" value="ECO:0007669"/>
    <property type="project" value="TreeGrafter"/>
</dbReference>
<dbReference type="PANTHER" id="PTHR10131:SF94">
    <property type="entry name" value="TNF RECEPTOR-ASSOCIATED FACTOR 4"/>
    <property type="match status" value="1"/>
</dbReference>
<evidence type="ECO:0000256" key="2">
    <source>
        <dbReference type="ARBA" id="ARBA00022490"/>
    </source>
</evidence>
<accession>A0A7M5VA13</accession>
<dbReference type="GeneID" id="136822754"/>
<feature type="domain" description="RING-type" evidence="8">
    <location>
        <begin position="25"/>
        <end position="67"/>
    </location>
</feature>
<evidence type="ECO:0000313" key="11">
    <source>
        <dbReference type="Proteomes" id="UP000594262"/>
    </source>
</evidence>
<dbReference type="RefSeq" id="XP_066935137.1">
    <property type="nucleotide sequence ID" value="XM_067079036.1"/>
</dbReference>
<dbReference type="InterPro" id="IPR013083">
    <property type="entry name" value="Znf_RING/FYVE/PHD"/>
</dbReference>
<dbReference type="AlphaFoldDB" id="A0A7M5VA13"/>
<dbReference type="Gene3D" id="2.60.210.10">
    <property type="entry name" value="Apoptosis, Tumor Necrosis Factor Receptor Associated Protein 2, Chain A"/>
    <property type="match status" value="1"/>
</dbReference>
<evidence type="ECO:0000259" key="8">
    <source>
        <dbReference type="PROSITE" id="PS50089"/>
    </source>
</evidence>
<evidence type="ECO:0000256" key="4">
    <source>
        <dbReference type="ARBA" id="ARBA00022737"/>
    </source>
</evidence>
<keyword evidence="2" id="KW-0963">Cytoplasm</keyword>
<evidence type="ECO:0000256" key="3">
    <source>
        <dbReference type="ARBA" id="ARBA00022723"/>
    </source>
</evidence>
<dbReference type="SUPFAM" id="SSF49599">
    <property type="entry name" value="TRAF domain-like"/>
    <property type="match status" value="2"/>
</dbReference>
<feature type="zinc finger region" description="TRAF-type" evidence="7">
    <location>
        <begin position="108"/>
        <end position="153"/>
    </location>
</feature>
<evidence type="ECO:0000313" key="10">
    <source>
        <dbReference type="EnsemblMetazoa" id="CLYHEMP010167.1"/>
    </source>
</evidence>
<dbReference type="PROSITE" id="PS00518">
    <property type="entry name" value="ZF_RING_1"/>
    <property type="match status" value="1"/>
</dbReference>
<dbReference type="PROSITE" id="PS50145">
    <property type="entry name" value="ZF_TRAF"/>
    <property type="match status" value="2"/>
</dbReference>
<dbReference type="Pfam" id="PF15227">
    <property type="entry name" value="zf-C3HC4_4"/>
    <property type="match status" value="1"/>
</dbReference>
<dbReference type="SUPFAM" id="SSF57850">
    <property type="entry name" value="RING/U-box"/>
    <property type="match status" value="1"/>
</dbReference>
<dbReference type="EnsemblMetazoa" id="CLYHEMT010167.1">
    <property type="protein sequence ID" value="CLYHEMP010167.1"/>
    <property type="gene ID" value="CLYHEMG010167"/>
</dbReference>
<dbReference type="Gene3D" id="3.30.40.10">
    <property type="entry name" value="Zinc/RING finger domain, C3HC4 (zinc finger)"/>
    <property type="match status" value="2"/>
</dbReference>
<feature type="zinc finger region" description="TRAF-type" evidence="7">
    <location>
        <begin position="162"/>
        <end position="218"/>
    </location>
</feature>
<reference evidence="10" key="1">
    <citation type="submission" date="2021-01" db="UniProtKB">
        <authorList>
            <consortium name="EnsemblMetazoa"/>
        </authorList>
    </citation>
    <scope>IDENTIFICATION</scope>
</reference>
<evidence type="ECO:0000256" key="5">
    <source>
        <dbReference type="ARBA" id="ARBA00022771"/>
    </source>
</evidence>
<comment type="subcellular location">
    <subcellularLocation>
        <location evidence="1">Cytoplasm</location>
    </subcellularLocation>
</comment>
<dbReference type="Proteomes" id="UP000594262">
    <property type="component" value="Unplaced"/>
</dbReference>
<name>A0A7M5VA13_9CNID</name>
<feature type="domain" description="TRAF-type" evidence="9">
    <location>
        <begin position="108"/>
        <end position="153"/>
    </location>
</feature>
<dbReference type="Pfam" id="PF02176">
    <property type="entry name" value="zf-TRAF"/>
    <property type="match status" value="2"/>
</dbReference>
<dbReference type="InterPro" id="IPR008974">
    <property type="entry name" value="TRAF-like"/>
</dbReference>
<keyword evidence="5 7" id="KW-0863">Zinc-finger</keyword>
<dbReference type="PROSITE" id="PS50089">
    <property type="entry name" value="ZF_RING_2"/>
    <property type="match status" value="1"/>
</dbReference>
<sequence length="410" mass="47395">MVEKMLSGGYDVEFATVYPEDNVTCAICLFILREPMQAIECGHRFCKSCVADLKKGDNGKHMCPEDRSEMNLFPDKGKEREILGRAVKCTNVRNGCSSVQELRNLEDHKEQCDFKIVKCVVESCAEEFQRRYEDQHYKKCKYRMVQCPFCNEDYISAFEEEHIEDCEEFLECCDFCDTVGIPRSKMNDHLTKACKKIPHSCKFASIGCQEKMILDKLRSHQSIATEHHLNLALDKICEQQDEIISLRNSQTKFSNLFNQRVGLSLKENHVWTILGFDEKLRLAKQQSDYLELTEDFYTSQGYKLNCCLESSRPFTPDNDDSKRRWFALYFCTIEGNFDEILKWPLVMSIEPSIGNDERDLLTLTTEFPKSFAKPPHGEGGYGYKQFTSEAQIMNVITDGTLTINIKTKQL</sequence>
<dbReference type="OrthoDB" id="9049620at2759"/>
<keyword evidence="11" id="KW-1185">Reference proteome</keyword>
<dbReference type="InterPro" id="IPR001293">
    <property type="entry name" value="Znf_TRAF"/>
</dbReference>
<evidence type="ECO:0000256" key="6">
    <source>
        <dbReference type="ARBA" id="ARBA00022833"/>
    </source>
</evidence>
<organism evidence="10 11">
    <name type="scientific">Clytia hemisphaerica</name>
    <dbReference type="NCBI Taxonomy" id="252671"/>
    <lineage>
        <taxon>Eukaryota</taxon>
        <taxon>Metazoa</taxon>
        <taxon>Cnidaria</taxon>
        <taxon>Hydrozoa</taxon>
        <taxon>Hydroidolina</taxon>
        <taxon>Leptothecata</taxon>
        <taxon>Obeliida</taxon>
        <taxon>Clytiidae</taxon>
        <taxon>Clytia</taxon>
    </lineage>
</organism>
<dbReference type="InterPro" id="IPR001841">
    <property type="entry name" value="Znf_RING"/>
</dbReference>
<keyword evidence="4" id="KW-0677">Repeat</keyword>
<dbReference type="PANTHER" id="PTHR10131">
    <property type="entry name" value="TNF RECEPTOR ASSOCIATED FACTOR"/>
    <property type="match status" value="1"/>
</dbReference>
<dbReference type="GO" id="GO:0005737">
    <property type="term" value="C:cytoplasm"/>
    <property type="evidence" value="ECO:0007669"/>
    <property type="project" value="UniProtKB-SubCell"/>
</dbReference>
<protein>
    <submittedName>
        <fullName evidence="10">Uncharacterized protein</fullName>
    </submittedName>
</protein>
<evidence type="ECO:0000259" key="9">
    <source>
        <dbReference type="PROSITE" id="PS50145"/>
    </source>
</evidence>
<dbReference type="SMART" id="SM00184">
    <property type="entry name" value="RING"/>
    <property type="match status" value="1"/>
</dbReference>
<keyword evidence="6 7" id="KW-0862">Zinc</keyword>
<evidence type="ECO:0000256" key="1">
    <source>
        <dbReference type="ARBA" id="ARBA00004496"/>
    </source>
</evidence>
<dbReference type="InterPro" id="IPR049342">
    <property type="entry name" value="TRAF1-6_MATH_dom"/>
</dbReference>
<evidence type="ECO:0000256" key="7">
    <source>
        <dbReference type="PROSITE-ProRule" id="PRU00207"/>
    </source>
</evidence>
<dbReference type="Pfam" id="PF21355">
    <property type="entry name" value="TRAF-mep_MATH"/>
    <property type="match status" value="1"/>
</dbReference>
<keyword evidence="3 7" id="KW-0479">Metal-binding</keyword>
<dbReference type="GO" id="GO:0008270">
    <property type="term" value="F:zinc ion binding"/>
    <property type="evidence" value="ECO:0007669"/>
    <property type="project" value="UniProtKB-KW"/>
</dbReference>
<feature type="domain" description="TRAF-type" evidence="9">
    <location>
        <begin position="162"/>
        <end position="218"/>
    </location>
</feature>
<dbReference type="InterPro" id="IPR017907">
    <property type="entry name" value="Znf_RING_CS"/>
</dbReference>